<dbReference type="InterPro" id="IPR052017">
    <property type="entry name" value="TSUP"/>
</dbReference>
<feature type="transmembrane region" description="Helical" evidence="8">
    <location>
        <begin position="226"/>
        <end position="245"/>
    </location>
</feature>
<comment type="similarity">
    <text evidence="2 8">Belongs to the 4-toluene sulfonate uptake permease (TSUP) (TC 2.A.102) family.</text>
</comment>
<evidence type="ECO:0000256" key="3">
    <source>
        <dbReference type="ARBA" id="ARBA00022448"/>
    </source>
</evidence>
<feature type="transmembrane region" description="Helical" evidence="8">
    <location>
        <begin position="114"/>
        <end position="133"/>
    </location>
</feature>
<keyword evidence="4 8" id="KW-1003">Cell membrane</keyword>
<dbReference type="EMBL" id="JBHRWO010000010">
    <property type="protein sequence ID" value="MFC3493186.1"/>
    <property type="molecule type" value="Genomic_DNA"/>
</dbReference>
<comment type="subcellular location">
    <subcellularLocation>
        <location evidence="1 8">Cell membrane</location>
        <topology evidence="1 8">Multi-pass membrane protein</topology>
    </subcellularLocation>
</comment>
<evidence type="ECO:0000256" key="7">
    <source>
        <dbReference type="ARBA" id="ARBA00023136"/>
    </source>
</evidence>
<dbReference type="RefSeq" id="WP_387975101.1">
    <property type="nucleotide sequence ID" value="NZ_JBHRWO010000010.1"/>
</dbReference>
<evidence type="ECO:0000313" key="10">
    <source>
        <dbReference type="Proteomes" id="UP001595712"/>
    </source>
</evidence>
<feature type="transmembrane region" description="Helical" evidence="8">
    <location>
        <begin position="201"/>
        <end position="220"/>
    </location>
</feature>
<feature type="transmembrane region" description="Helical" evidence="8">
    <location>
        <begin position="159"/>
        <end position="189"/>
    </location>
</feature>
<dbReference type="PANTHER" id="PTHR30269">
    <property type="entry name" value="TRANSMEMBRANE PROTEIN YFCA"/>
    <property type="match status" value="1"/>
</dbReference>
<keyword evidence="10" id="KW-1185">Reference proteome</keyword>
<proteinExistence type="inferred from homology"/>
<gene>
    <name evidence="9" type="ORF">ACFO8M_11900</name>
</gene>
<sequence length="271" mass="27103">MVIASLGQAGAGADWFAWTAIFAAGFGAGTINTIVGSGTLISFPVLLLLGYPPVVANVSNTLGLVPGSLSGTFGYRRELRATAHLARLLLPASAVGGAAGAALLFLLPSEAFELIVPALIALGIAMALLGPLVQRAAARRAASRPESASVPWWKTAGTFAGVLLLGVYGGYFGAAQGILIVGLLSLLTAETIQSLNGLKNLLVMVVNLIAAATFALIAPASLDWPAVALIATGSALGGLIGARIGRGLPAPALRGAIAVVGTAAIVYMLAT</sequence>
<evidence type="ECO:0000256" key="5">
    <source>
        <dbReference type="ARBA" id="ARBA00022692"/>
    </source>
</evidence>
<feature type="transmembrane region" description="Helical" evidence="8">
    <location>
        <begin position="15"/>
        <end position="36"/>
    </location>
</feature>
<evidence type="ECO:0000313" key="9">
    <source>
        <dbReference type="EMBL" id="MFC3493186.1"/>
    </source>
</evidence>
<evidence type="ECO:0000256" key="4">
    <source>
        <dbReference type="ARBA" id="ARBA00022475"/>
    </source>
</evidence>
<feature type="transmembrane region" description="Helical" evidence="8">
    <location>
        <begin position="252"/>
        <end position="270"/>
    </location>
</feature>
<keyword evidence="5 8" id="KW-0812">Transmembrane</keyword>
<evidence type="ECO:0000256" key="2">
    <source>
        <dbReference type="ARBA" id="ARBA00009142"/>
    </source>
</evidence>
<organism evidence="9 10">
    <name type="scientific">Glycomyces rhizosphaerae</name>
    <dbReference type="NCBI Taxonomy" id="2054422"/>
    <lineage>
        <taxon>Bacteria</taxon>
        <taxon>Bacillati</taxon>
        <taxon>Actinomycetota</taxon>
        <taxon>Actinomycetes</taxon>
        <taxon>Glycomycetales</taxon>
        <taxon>Glycomycetaceae</taxon>
        <taxon>Glycomyces</taxon>
    </lineage>
</organism>
<dbReference type="Pfam" id="PF01925">
    <property type="entry name" value="TauE"/>
    <property type="match status" value="1"/>
</dbReference>
<comment type="caution">
    <text evidence="9">The sequence shown here is derived from an EMBL/GenBank/DDBJ whole genome shotgun (WGS) entry which is preliminary data.</text>
</comment>
<evidence type="ECO:0000256" key="1">
    <source>
        <dbReference type="ARBA" id="ARBA00004651"/>
    </source>
</evidence>
<feature type="transmembrane region" description="Helical" evidence="8">
    <location>
        <begin position="85"/>
        <end position="107"/>
    </location>
</feature>
<evidence type="ECO:0000256" key="6">
    <source>
        <dbReference type="ARBA" id="ARBA00022989"/>
    </source>
</evidence>
<accession>A0ABV7PYS5</accession>
<evidence type="ECO:0000256" key="8">
    <source>
        <dbReference type="RuleBase" id="RU363041"/>
    </source>
</evidence>
<dbReference type="PANTHER" id="PTHR30269:SF0">
    <property type="entry name" value="MEMBRANE TRANSPORTER PROTEIN YFCA-RELATED"/>
    <property type="match status" value="1"/>
</dbReference>
<protein>
    <recommendedName>
        <fullName evidence="8">Probable membrane transporter protein</fullName>
    </recommendedName>
</protein>
<keyword evidence="6 8" id="KW-1133">Transmembrane helix</keyword>
<keyword evidence="7 8" id="KW-0472">Membrane</keyword>
<feature type="transmembrane region" description="Helical" evidence="8">
    <location>
        <begin position="43"/>
        <end position="65"/>
    </location>
</feature>
<reference evidence="10" key="1">
    <citation type="journal article" date="2019" name="Int. J. Syst. Evol. Microbiol.">
        <title>The Global Catalogue of Microorganisms (GCM) 10K type strain sequencing project: providing services to taxonomists for standard genome sequencing and annotation.</title>
        <authorList>
            <consortium name="The Broad Institute Genomics Platform"/>
            <consortium name="The Broad Institute Genome Sequencing Center for Infectious Disease"/>
            <person name="Wu L."/>
            <person name="Ma J."/>
        </authorList>
    </citation>
    <scope>NUCLEOTIDE SEQUENCE [LARGE SCALE GENOMIC DNA]</scope>
    <source>
        <strain evidence="10">CGMCC 4.7396</strain>
    </source>
</reference>
<dbReference type="InterPro" id="IPR002781">
    <property type="entry name" value="TM_pro_TauE-like"/>
</dbReference>
<name>A0ABV7PYS5_9ACTN</name>
<keyword evidence="3" id="KW-0813">Transport</keyword>
<dbReference type="Proteomes" id="UP001595712">
    <property type="component" value="Unassembled WGS sequence"/>
</dbReference>